<evidence type="ECO:0008006" key="3">
    <source>
        <dbReference type="Google" id="ProtNLM"/>
    </source>
</evidence>
<dbReference type="Proteomes" id="UP000198582">
    <property type="component" value="Unassembled WGS sequence"/>
</dbReference>
<dbReference type="InterPro" id="IPR010662">
    <property type="entry name" value="RBBP9/YdeN"/>
</dbReference>
<reference evidence="1 2" key="1">
    <citation type="submission" date="2016-10" db="EMBL/GenBank/DDBJ databases">
        <authorList>
            <person name="de Groot N.N."/>
        </authorList>
    </citation>
    <scope>NUCLEOTIDE SEQUENCE [LARGE SCALE GENOMIC DNA]</scope>
    <source>
        <strain evidence="1 2">DSM 44993</strain>
    </source>
</reference>
<dbReference type="SUPFAM" id="SSF53474">
    <property type="entry name" value="alpha/beta-Hydrolases"/>
    <property type="match status" value="1"/>
</dbReference>
<dbReference type="EMBL" id="FOEF01000004">
    <property type="protein sequence ID" value="SEP19049.1"/>
    <property type="molecule type" value="Genomic_DNA"/>
</dbReference>
<gene>
    <name evidence="1" type="ORF">SAMN04489732_104306</name>
</gene>
<evidence type="ECO:0000313" key="2">
    <source>
        <dbReference type="Proteomes" id="UP000198582"/>
    </source>
</evidence>
<accession>A0A1H8VUF4</accession>
<dbReference type="Gene3D" id="3.40.50.1820">
    <property type="entry name" value="alpha/beta hydrolase"/>
    <property type="match status" value="1"/>
</dbReference>
<proteinExistence type="predicted"/>
<name>A0A1H8VUF4_9PSEU</name>
<dbReference type="Pfam" id="PF06821">
    <property type="entry name" value="Ser_hydrolase"/>
    <property type="match status" value="1"/>
</dbReference>
<dbReference type="RefSeq" id="WP_091616889.1">
    <property type="nucleotide sequence ID" value="NZ_FOEF01000004.1"/>
</dbReference>
<dbReference type="AlphaFoldDB" id="A0A1H8VUF4"/>
<dbReference type="InterPro" id="IPR029058">
    <property type="entry name" value="AB_hydrolase_fold"/>
</dbReference>
<keyword evidence="2" id="KW-1185">Reference proteome</keyword>
<protein>
    <recommendedName>
        <fullName evidence="3">Alpha/beta hydrolase family protein</fullName>
    </recommendedName>
</protein>
<dbReference type="OrthoDB" id="9804993at2"/>
<dbReference type="STRING" id="394193.SAMN04489732_104306"/>
<evidence type="ECO:0000313" key="1">
    <source>
        <dbReference type="EMBL" id="SEP19049.1"/>
    </source>
</evidence>
<dbReference type="GO" id="GO:0016787">
    <property type="term" value="F:hydrolase activity"/>
    <property type="evidence" value="ECO:0007669"/>
    <property type="project" value="InterPro"/>
</dbReference>
<organism evidence="1 2">
    <name type="scientific">Amycolatopsis saalfeldensis</name>
    <dbReference type="NCBI Taxonomy" id="394193"/>
    <lineage>
        <taxon>Bacteria</taxon>
        <taxon>Bacillati</taxon>
        <taxon>Actinomycetota</taxon>
        <taxon>Actinomycetes</taxon>
        <taxon>Pseudonocardiales</taxon>
        <taxon>Pseudonocardiaceae</taxon>
        <taxon>Amycolatopsis</taxon>
    </lineage>
</organism>
<sequence length="179" mass="18850">MSVVFVDGWYGPDPGDWQSVWADRLPGSSRVLQDDWEHPERAGWVARLDEAVAALAEPPVLVGHSLGALTVLHWVAAGAARPVRGALLVTPADVEENQEPALAGFAPIPRGRLPFPSILAASANDRWMSPARAAYFAAQWGAEYVSIGEVGHLTGAYGPWPDGEPLLAGLSGGRAASPA</sequence>